<gene>
    <name evidence="2" type="ORF">H6H03_39475</name>
</gene>
<evidence type="ECO:0000313" key="3">
    <source>
        <dbReference type="Proteomes" id="UP000637383"/>
    </source>
</evidence>
<sequence>MIGKQTKGRGFRKLLDYLESRDDAKLIGGNMSGRNARELAREFRLSRQLNSDADRVVYHVSLSAAKADKLDDEKWNEIGSRYIKEMGFDANQFVIFRHHNTDDDHIHIAASRIRMDTGLLVHDSWDYVRSEKVLRQIEQDYELVQVQGSREKLNRTPSTGQIRRIIREQSEYDTGKRDTPPERTIKEQLQQTIDTASVDNPQMPILIWRLQLAGISCNDLQY</sequence>
<keyword evidence="3" id="KW-1185">Reference proteome</keyword>
<proteinExistence type="predicted"/>
<dbReference type="InterPro" id="IPR005094">
    <property type="entry name" value="Endonuclease_MobA/VirD2"/>
</dbReference>
<dbReference type="Pfam" id="PF03432">
    <property type="entry name" value="Relaxase"/>
    <property type="match status" value="1"/>
</dbReference>
<dbReference type="Proteomes" id="UP000637383">
    <property type="component" value="Unassembled WGS sequence"/>
</dbReference>
<comment type="caution">
    <text evidence="2">The sequence shown here is derived from an EMBL/GenBank/DDBJ whole genome shotgun (WGS) entry which is preliminary data.</text>
</comment>
<protein>
    <submittedName>
        <fullName evidence="2">Relaxase/mobilization nuclease domain-containing protein</fullName>
    </submittedName>
</protein>
<reference evidence="2 3" key="1">
    <citation type="journal article" date="2020" name="ISME J.">
        <title>Comparative genomics reveals insights into cyanobacterial evolution and habitat adaptation.</title>
        <authorList>
            <person name="Chen M.Y."/>
            <person name="Teng W.K."/>
            <person name="Zhao L."/>
            <person name="Hu C.X."/>
            <person name="Zhou Y.K."/>
            <person name="Han B.P."/>
            <person name="Song L.R."/>
            <person name="Shu W.S."/>
        </authorList>
    </citation>
    <scope>NUCLEOTIDE SEQUENCE [LARGE SCALE GENOMIC DNA]</scope>
    <source>
        <strain evidence="2 3">FACHB-159</strain>
    </source>
</reference>
<accession>A0ABR8KQA2</accession>
<evidence type="ECO:0000259" key="1">
    <source>
        <dbReference type="Pfam" id="PF03432"/>
    </source>
</evidence>
<name>A0ABR8KQA2_9NOSO</name>
<dbReference type="RefSeq" id="WP_190960325.1">
    <property type="nucleotide sequence ID" value="NZ_JACJTU010000126.1"/>
</dbReference>
<dbReference type="EMBL" id="JACJTU010000126">
    <property type="protein sequence ID" value="MBD2739853.1"/>
    <property type="molecule type" value="Genomic_DNA"/>
</dbReference>
<organism evidence="2 3">
    <name type="scientific">Nostoc paludosum FACHB-159</name>
    <dbReference type="NCBI Taxonomy" id="2692908"/>
    <lineage>
        <taxon>Bacteria</taxon>
        <taxon>Bacillati</taxon>
        <taxon>Cyanobacteriota</taxon>
        <taxon>Cyanophyceae</taxon>
        <taxon>Nostocales</taxon>
        <taxon>Nostocaceae</taxon>
        <taxon>Nostoc</taxon>
    </lineage>
</organism>
<evidence type="ECO:0000313" key="2">
    <source>
        <dbReference type="EMBL" id="MBD2739853.1"/>
    </source>
</evidence>
<feature type="domain" description="MobA/VirD2-like nuclease" evidence="1">
    <location>
        <begin position="21"/>
        <end position="143"/>
    </location>
</feature>